<reference evidence="4 5" key="1">
    <citation type="journal article" date="2011" name="Genome Biol.">
        <title>Comparative genome sequence analysis underscores mycoparasitism as the ancestral life style of Trichoderma.</title>
        <authorList>
            <person name="Kubicek C.P."/>
            <person name="Herrera-Estrella A."/>
            <person name="Seidl-Seiboth V."/>
            <person name="Martinez D.A."/>
            <person name="Druzhinina I.S."/>
            <person name="Thon M."/>
            <person name="Zeilinger S."/>
            <person name="Casas-Flores S."/>
            <person name="Horwitz B.A."/>
            <person name="Mukherjee P.K."/>
            <person name="Mukherjee M."/>
            <person name="Kredics L."/>
            <person name="Alcaraz L.D."/>
            <person name="Aerts A."/>
            <person name="Antal Z."/>
            <person name="Atanasova L."/>
            <person name="Cervantes-Badillo M.G."/>
            <person name="Challacombe J."/>
            <person name="Chertkov O."/>
            <person name="McCluskey K."/>
            <person name="Coulpier F."/>
            <person name="Deshpande N."/>
            <person name="von Doehren H."/>
            <person name="Ebbole D.J."/>
            <person name="Esquivel-Naranjo E.U."/>
            <person name="Fekete E."/>
            <person name="Flipphi M."/>
            <person name="Glaser F."/>
            <person name="Gomez-Rodriguez E.Y."/>
            <person name="Gruber S."/>
            <person name="Han C."/>
            <person name="Henrissat B."/>
            <person name="Hermosa R."/>
            <person name="Hernandez-Onate M."/>
            <person name="Karaffa L."/>
            <person name="Kosti I."/>
            <person name="Le Crom S."/>
            <person name="Lindquist E."/>
            <person name="Lucas S."/>
            <person name="Luebeck M."/>
            <person name="Luebeck P.S."/>
            <person name="Margeot A."/>
            <person name="Metz B."/>
            <person name="Misra M."/>
            <person name="Nevalainen H."/>
            <person name="Omann M."/>
            <person name="Packer N."/>
            <person name="Perrone G."/>
            <person name="Uresti-Rivera E.E."/>
            <person name="Salamov A."/>
            <person name="Schmoll M."/>
            <person name="Seiboth B."/>
            <person name="Shapiro H."/>
            <person name="Sukno S."/>
            <person name="Tamayo-Ramos J.A."/>
            <person name="Tisch D."/>
            <person name="Wiest A."/>
            <person name="Wilkinson H.H."/>
            <person name="Zhang M."/>
            <person name="Coutinho P.M."/>
            <person name="Kenerley C.M."/>
            <person name="Monte E."/>
            <person name="Baker S.E."/>
            <person name="Grigoriev I.V."/>
        </authorList>
    </citation>
    <scope>NUCLEOTIDE SEQUENCE [LARGE SCALE GENOMIC DNA]</scope>
    <source>
        <strain evidence="5">Gv29-8 / FGSC 10586</strain>
    </source>
</reference>
<keyword evidence="3" id="KW-0560">Oxidoreductase</keyword>
<dbReference type="eggNOG" id="KOG1611">
    <property type="taxonomic scope" value="Eukaryota"/>
</dbReference>
<dbReference type="PRINTS" id="PR00081">
    <property type="entry name" value="GDHRDH"/>
</dbReference>
<dbReference type="OMA" id="AGISQWH"/>
<evidence type="ECO:0000313" key="5">
    <source>
        <dbReference type="Proteomes" id="UP000007115"/>
    </source>
</evidence>
<comment type="caution">
    <text evidence="4">The sequence shown here is derived from an EMBL/GenBank/DDBJ whole genome shotgun (WGS) entry which is preliminary data.</text>
</comment>
<name>G9MYJ3_HYPVG</name>
<dbReference type="OrthoDB" id="9876299at2759"/>
<comment type="similarity">
    <text evidence="1">Belongs to the short-chain dehydrogenases/reductases (SDR) family.</text>
</comment>
<organism evidence="4 5">
    <name type="scientific">Hypocrea virens (strain Gv29-8 / FGSC 10586)</name>
    <name type="common">Gliocladium virens</name>
    <name type="synonym">Trichoderma virens</name>
    <dbReference type="NCBI Taxonomy" id="413071"/>
    <lineage>
        <taxon>Eukaryota</taxon>
        <taxon>Fungi</taxon>
        <taxon>Dikarya</taxon>
        <taxon>Ascomycota</taxon>
        <taxon>Pezizomycotina</taxon>
        <taxon>Sordariomycetes</taxon>
        <taxon>Hypocreomycetidae</taxon>
        <taxon>Hypocreales</taxon>
        <taxon>Hypocreaceae</taxon>
        <taxon>Trichoderma</taxon>
    </lineage>
</organism>
<dbReference type="GeneID" id="25797201"/>
<dbReference type="InterPro" id="IPR020904">
    <property type="entry name" value="Sc_DH/Rdtase_CS"/>
</dbReference>
<keyword evidence="2" id="KW-0521">NADP</keyword>
<dbReference type="InParanoid" id="G9MYJ3"/>
<dbReference type="RefSeq" id="XP_013954806.1">
    <property type="nucleotide sequence ID" value="XM_014099331.1"/>
</dbReference>
<evidence type="ECO:0000256" key="3">
    <source>
        <dbReference type="ARBA" id="ARBA00023002"/>
    </source>
</evidence>
<sequence length="250" mass="26753">MTVSKKTVILITGANRGIGFQLTKEFLSRDNTVLIAAVRNPDNTSSTKPLLELPHGTESSLIIIKIDSLDTPSAASGIASISNQIDHLDLVIANAGILNQFGPVSEMSPDEIFAHVAVNTVAPIALLQASKPLLQNATHPRFVVISSSIGSIAEVEAHPAQLGAYGASKAAINYLMRKVHFEETWLTSMVICPGWTQTDMGNTGAQIMKFGDKAPVPLDVSVEGVLQEIDGITRTEGGKFASFDHNDHKW</sequence>
<dbReference type="InterPro" id="IPR002347">
    <property type="entry name" value="SDR_fam"/>
</dbReference>
<evidence type="ECO:0000313" key="4">
    <source>
        <dbReference type="EMBL" id="EHK20613.1"/>
    </source>
</evidence>
<accession>G9MYJ3</accession>
<dbReference type="EMBL" id="ABDF02000079">
    <property type="protein sequence ID" value="EHK20613.1"/>
    <property type="molecule type" value="Genomic_DNA"/>
</dbReference>
<dbReference type="VEuPathDB" id="FungiDB:TRIVIDRAFT_69136"/>
<dbReference type="Pfam" id="PF00106">
    <property type="entry name" value="adh_short"/>
    <property type="match status" value="1"/>
</dbReference>
<dbReference type="InterPro" id="IPR036291">
    <property type="entry name" value="NAD(P)-bd_dom_sf"/>
</dbReference>
<proteinExistence type="inferred from homology"/>
<keyword evidence="5" id="KW-1185">Reference proteome</keyword>
<dbReference type="PROSITE" id="PS00061">
    <property type="entry name" value="ADH_SHORT"/>
    <property type="match status" value="1"/>
</dbReference>
<dbReference type="SUPFAM" id="SSF51735">
    <property type="entry name" value="NAD(P)-binding Rossmann-fold domains"/>
    <property type="match status" value="1"/>
</dbReference>
<dbReference type="HOGENOM" id="CLU_010194_9_1_1"/>
<gene>
    <name evidence="4" type="ORF">TRIVIDRAFT_69136</name>
</gene>
<dbReference type="InterPro" id="IPR051468">
    <property type="entry name" value="Fungal_SecMetab_SDRs"/>
</dbReference>
<dbReference type="GO" id="GO:0005737">
    <property type="term" value="C:cytoplasm"/>
    <property type="evidence" value="ECO:0007669"/>
    <property type="project" value="TreeGrafter"/>
</dbReference>
<dbReference type="PANTHER" id="PTHR43544:SF7">
    <property type="entry name" value="NADB-LER2"/>
    <property type="match status" value="1"/>
</dbReference>
<dbReference type="AlphaFoldDB" id="G9MYJ3"/>
<dbReference type="Proteomes" id="UP000007115">
    <property type="component" value="Unassembled WGS sequence"/>
</dbReference>
<evidence type="ECO:0000256" key="1">
    <source>
        <dbReference type="ARBA" id="ARBA00006484"/>
    </source>
</evidence>
<dbReference type="PANTHER" id="PTHR43544">
    <property type="entry name" value="SHORT-CHAIN DEHYDROGENASE/REDUCTASE"/>
    <property type="match status" value="1"/>
</dbReference>
<dbReference type="Gene3D" id="3.40.50.720">
    <property type="entry name" value="NAD(P)-binding Rossmann-like Domain"/>
    <property type="match status" value="1"/>
</dbReference>
<dbReference type="GO" id="GO:0016491">
    <property type="term" value="F:oxidoreductase activity"/>
    <property type="evidence" value="ECO:0007669"/>
    <property type="project" value="UniProtKB-KW"/>
</dbReference>
<protein>
    <submittedName>
        <fullName evidence="4">Uncharacterized protein</fullName>
    </submittedName>
</protein>
<dbReference type="CDD" id="cd05325">
    <property type="entry name" value="carb_red_sniffer_like_SDR_c"/>
    <property type="match status" value="1"/>
</dbReference>
<evidence type="ECO:0000256" key="2">
    <source>
        <dbReference type="ARBA" id="ARBA00022857"/>
    </source>
</evidence>